<dbReference type="AlphaFoldDB" id="A0AAN8X4W2"/>
<proteinExistence type="predicted"/>
<evidence type="ECO:0000313" key="1">
    <source>
        <dbReference type="EMBL" id="KAK7074113.1"/>
    </source>
</evidence>
<organism evidence="1 2">
    <name type="scientific">Halocaridina rubra</name>
    <name type="common">Hawaiian red shrimp</name>
    <dbReference type="NCBI Taxonomy" id="373956"/>
    <lineage>
        <taxon>Eukaryota</taxon>
        <taxon>Metazoa</taxon>
        <taxon>Ecdysozoa</taxon>
        <taxon>Arthropoda</taxon>
        <taxon>Crustacea</taxon>
        <taxon>Multicrustacea</taxon>
        <taxon>Malacostraca</taxon>
        <taxon>Eumalacostraca</taxon>
        <taxon>Eucarida</taxon>
        <taxon>Decapoda</taxon>
        <taxon>Pleocyemata</taxon>
        <taxon>Caridea</taxon>
        <taxon>Atyoidea</taxon>
        <taxon>Atyidae</taxon>
        <taxon>Halocaridina</taxon>
    </lineage>
</organism>
<comment type="caution">
    <text evidence="1">The sequence shown here is derived from an EMBL/GenBank/DDBJ whole genome shotgun (WGS) entry which is preliminary data.</text>
</comment>
<sequence>LELSFLSRSHNSQPFPFLAQKCEICAKTHDENVNGTVATDAVPLLHHRNRLRAKTKGNNRQLLKSTLS</sequence>
<gene>
    <name evidence="1" type="ORF">SK128_007314</name>
</gene>
<name>A0AAN8X4W2_HALRR</name>
<feature type="non-terminal residue" evidence="1">
    <location>
        <position position="1"/>
    </location>
</feature>
<protein>
    <submittedName>
        <fullName evidence="1">Uncharacterized protein</fullName>
    </submittedName>
</protein>
<evidence type="ECO:0000313" key="2">
    <source>
        <dbReference type="Proteomes" id="UP001381693"/>
    </source>
</evidence>
<dbReference type="Proteomes" id="UP001381693">
    <property type="component" value="Unassembled WGS sequence"/>
</dbReference>
<accession>A0AAN8X4W2</accession>
<dbReference type="EMBL" id="JAXCGZ010011803">
    <property type="protein sequence ID" value="KAK7074113.1"/>
    <property type="molecule type" value="Genomic_DNA"/>
</dbReference>
<reference evidence="1 2" key="1">
    <citation type="submission" date="2023-11" db="EMBL/GenBank/DDBJ databases">
        <title>Halocaridina rubra genome assembly.</title>
        <authorList>
            <person name="Smith C."/>
        </authorList>
    </citation>
    <scope>NUCLEOTIDE SEQUENCE [LARGE SCALE GENOMIC DNA]</scope>
    <source>
        <strain evidence="1">EP-1</strain>
        <tissue evidence="1">Whole</tissue>
    </source>
</reference>
<keyword evidence="2" id="KW-1185">Reference proteome</keyword>